<dbReference type="EMBL" id="CM009304">
    <property type="protein sequence ID" value="PNT00141.1"/>
    <property type="molecule type" value="Genomic_DNA"/>
</dbReference>
<accession>A0A2K1XH75</accession>
<reference evidence="1 2" key="1">
    <citation type="journal article" date="2006" name="Science">
        <title>The genome of black cottonwood, Populus trichocarpa (Torr. &amp; Gray).</title>
        <authorList>
            <person name="Tuskan G.A."/>
            <person name="Difazio S."/>
            <person name="Jansson S."/>
            <person name="Bohlmann J."/>
            <person name="Grigoriev I."/>
            <person name="Hellsten U."/>
            <person name="Putnam N."/>
            <person name="Ralph S."/>
            <person name="Rombauts S."/>
            <person name="Salamov A."/>
            <person name="Schein J."/>
            <person name="Sterck L."/>
            <person name="Aerts A."/>
            <person name="Bhalerao R.R."/>
            <person name="Bhalerao R.P."/>
            <person name="Blaudez D."/>
            <person name="Boerjan W."/>
            <person name="Brun A."/>
            <person name="Brunner A."/>
            <person name="Busov V."/>
            <person name="Campbell M."/>
            <person name="Carlson J."/>
            <person name="Chalot M."/>
            <person name="Chapman J."/>
            <person name="Chen G.L."/>
            <person name="Cooper D."/>
            <person name="Coutinho P.M."/>
            <person name="Couturier J."/>
            <person name="Covert S."/>
            <person name="Cronk Q."/>
            <person name="Cunningham R."/>
            <person name="Davis J."/>
            <person name="Degroeve S."/>
            <person name="Dejardin A."/>
            <person name="Depamphilis C."/>
            <person name="Detter J."/>
            <person name="Dirks B."/>
            <person name="Dubchak I."/>
            <person name="Duplessis S."/>
            <person name="Ehlting J."/>
            <person name="Ellis B."/>
            <person name="Gendler K."/>
            <person name="Goodstein D."/>
            <person name="Gribskov M."/>
            <person name="Grimwood J."/>
            <person name="Groover A."/>
            <person name="Gunter L."/>
            <person name="Hamberger B."/>
            <person name="Heinze B."/>
            <person name="Helariutta Y."/>
            <person name="Henrissat B."/>
            <person name="Holligan D."/>
            <person name="Holt R."/>
            <person name="Huang W."/>
            <person name="Islam-Faridi N."/>
            <person name="Jones S."/>
            <person name="Jones-Rhoades M."/>
            <person name="Jorgensen R."/>
            <person name="Joshi C."/>
            <person name="Kangasjarvi J."/>
            <person name="Karlsson J."/>
            <person name="Kelleher C."/>
            <person name="Kirkpatrick R."/>
            <person name="Kirst M."/>
            <person name="Kohler A."/>
            <person name="Kalluri U."/>
            <person name="Larimer F."/>
            <person name="Leebens-Mack J."/>
            <person name="Leple J.C."/>
            <person name="Locascio P."/>
            <person name="Lou Y."/>
            <person name="Lucas S."/>
            <person name="Martin F."/>
            <person name="Montanini B."/>
            <person name="Napoli C."/>
            <person name="Nelson D.R."/>
            <person name="Nelson C."/>
            <person name="Nieminen K."/>
            <person name="Nilsson O."/>
            <person name="Pereda V."/>
            <person name="Peter G."/>
            <person name="Philippe R."/>
            <person name="Pilate G."/>
            <person name="Poliakov A."/>
            <person name="Razumovskaya J."/>
            <person name="Richardson P."/>
            <person name="Rinaldi C."/>
            <person name="Ritland K."/>
            <person name="Rouze P."/>
            <person name="Ryaboy D."/>
            <person name="Schmutz J."/>
            <person name="Schrader J."/>
            <person name="Segerman B."/>
            <person name="Shin H."/>
            <person name="Siddiqui A."/>
            <person name="Sterky F."/>
            <person name="Terry A."/>
            <person name="Tsai C.J."/>
            <person name="Uberbacher E."/>
            <person name="Unneberg P."/>
            <person name="Vahala J."/>
            <person name="Wall K."/>
            <person name="Wessler S."/>
            <person name="Yang G."/>
            <person name="Yin T."/>
            <person name="Douglas C."/>
            <person name="Marra M."/>
            <person name="Sandberg G."/>
            <person name="Van de Peer Y."/>
            <person name="Rokhsar D."/>
        </authorList>
    </citation>
    <scope>NUCLEOTIDE SEQUENCE [LARGE SCALE GENOMIC DNA]</scope>
    <source>
        <strain evidence="2">cv. Nisqually</strain>
    </source>
</reference>
<protein>
    <submittedName>
        <fullName evidence="1">Uncharacterized protein</fullName>
    </submittedName>
</protein>
<organism evidence="1 2">
    <name type="scientific">Populus trichocarpa</name>
    <name type="common">Western balsam poplar</name>
    <name type="synonym">Populus balsamifera subsp. trichocarpa</name>
    <dbReference type="NCBI Taxonomy" id="3694"/>
    <lineage>
        <taxon>Eukaryota</taxon>
        <taxon>Viridiplantae</taxon>
        <taxon>Streptophyta</taxon>
        <taxon>Embryophyta</taxon>
        <taxon>Tracheophyta</taxon>
        <taxon>Spermatophyta</taxon>
        <taxon>Magnoliopsida</taxon>
        <taxon>eudicotyledons</taxon>
        <taxon>Gunneridae</taxon>
        <taxon>Pentapetalae</taxon>
        <taxon>rosids</taxon>
        <taxon>fabids</taxon>
        <taxon>Malpighiales</taxon>
        <taxon>Salicaceae</taxon>
        <taxon>Saliceae</taxon>
        <taxon>Populus</taxon>
    </lineage>
</organism>
<gene>
    <name evidence="1" type="ORF">POPTR_015G030900</name>
</gene>
<dbReference type="Proteomes" id="UP000006729">
    <property type="component" value="Chromosome 15"/>
</dbReference>
<evidence type="ECO:0000313" key="2">
    <source>
        <dbReference type="Proteomes" id="UP000006729"/>
    </source>
</evidence>
<proteinExistence type="predicted"/>
<name>A0A2K1XH75_POPTR</name>
<dbReference type="AlphaFoldDB" id="A0A2K1XH75"/>
<sequence length="157" mass="17046">MDDTVAPWRHSLPSVGQGLRLWALSSLPRATRVGLTAGAKSFSKGAASGCVTIPKTLELLGDLVDTKCLTVGYWFVFDCGLLDPADTRTQWCWVLLNPLELGPAPSRTQKLGALPSLLKAYGSGLAADPTLKPNPKHFQKLPKRWVLPPNNINFLNL</sequence>
<keyword evidence="2" id="KW-1185">Reference proteome</keyword>
<evidence type="ECO:0000313" key="1">
    <source>
        <dbReference type="EMBL" id="PNT00141.1"/>
    </source>
</evidence>
<dbReference type="InParanoid" id="A0A2K1XH75"/>